<dbReference type="PANTHER" id="PTHR38589">
    <property type="entry name" value="BLR0621 PROTEIN"/>
    <property type="match status" value="1"/>
</dbReference>
<accession>A0A110B1V7</accession>
<proteinExistence type="predicted"/>
<evidence type="ECO:0000313" key="3">
    <source>
        <dbReference type="EMBL" id="BAU52994.1"/>
    </source>
</evidence>
<sequence length="267" mass="29811">MKVNYNLLGFTFILVRYMKKLTRLLLPFVCFCMAATASAREITARLPKSKQLMVVVTDGWNNLQGKIFVFNRVNHHWVLKFSNAIVVGTAGLAVGDGIIPFNLPGAPVKREGDKRSPAGVFTIGTAFGYGNKKDATWIKDHYVCASDTLICVDDSKSAYYNTLVRKDTAKTAYNSFEEMHLKKDYYKWGLFINHNSGKVVPGDGSCIFMHIWGNAAEGTDGCTAMTEANMLRVLHWINAKNNPLLVQFPIADYKKLRKAYGLPAVKL</sequence>
<protein>
    <submittedName>
        <fullName evidence="3">L,D-transpeptidase catalytic domain</fullName>
    </submittedName>
</protein>
<dbReference type="EMBL" id="AP017313">
    <property type="protein sequence ID" value="BAU52994.1"/>
    <property type="molecule type" value="Genomic_DNA"/>
</dbReference>
<keyword evidence="4" id="KW-1185">Reference proteome</keyword>
<reference evidence="3 4" key="1">
    <citation type="submission" date="2015-12" db="EMBL/GenBank/DDBJ databases">
        <title>Genome sequence of Mucilaginibacter gotjawali.</title>
        <authorList>
            <person name="Lee J.S."/>
            <person name="Lee K.C."/>
            <person name="Kim K.K."/>
            <person name="Lee B.W."/>
        </authorList>
    </citation>
    <scope>NUCLEOTIDE SEQUENCE [LARGE SCALE GENOMIC DNA]</scope>
    <source>
        <strain evidence="3 4">SA3-7</strain>
    </source>
</reference>
<keyword evidence="1" id="KW-0732">Signal</keyword>
<evidence type="ECO:0000313" key="4">
    <source>
        <dbReference type="Proteomes" id="UP000218263"/>
    </source>
</evidence>
<evidence type="ECO:0000259" key="2">
    <source>
        <dbReference type="Pfam" id="PF03734"/>
    </source>
</evidence>
<dbReference type="InterPro" id="IPR005490">
    <property type="entry name" value="LD_TPept_cat_dom"/>
</dbReference>
<organism evidence="3 4">
    <name type="scientific">Mucilaginibacter gotjawali</name>
    <dbReference type="NCBI Taxonomy" id="1550579"/>
    <lineage>
        <taxon>Bacteria</taxon>
        <taxon>Pseudomonadati</taxon>
        <taxon>Bacteroidota</taxon>
        <taxon>Sphingobacteriia</taxon>
        <taxon>Sphingobacteriales</taxon>
        <taxon>Sphingobacteriaceae</taxon>
        <taxon>Mucilaginibacter</taxon>
    </lineage>
</organism>
<feature type="signal peptide" evidence="1">
    <location>
        <begin position="1"/>
        <end position="39"/>
    </location>
</feature>
<dbReference type="AlphaFoldDB" id="A0A110B1V7"/>
<gene>
    <name evidence="3" type="ORF">MgSA37_01161</name>
</gene>
<feature type="domain" description="L,D-TPase catalytic" evidence="2">
    <location>
        <begin position="81"/>
        <end position="240"/>
    </location>
</feature>
<feature type="chain" id="PRO_5007142794" evidence="1">
    <location>
        <begin position="40"/>
        <end position="267"/>
    </location>
</feature>
<dbReference type="GO" id="GO:0016740">
    <property type="term" value="F:transferase activity"/>
    <property type="evidence" value="ECO:0007669"/>
    <property type="project" value="InterPro"/>
</dbReference>
<dbReference type="KEGG" id="mgot:MgSA37_01161"/>
<name>A0A110B1V7_9SPHI</name>
<dbReference type="Pfam" id="PF03734">
    <property type="entry name" value="YkuD"/>
    <property type="match status" value="1"/>
</dbReference>
<evidence type="ECO:0000256" key="1">
    <source>
        <dbReference type="SAM" id="SignalP"/>
    </source>
</evidence>
<dbReference type="PANTHER" id="PTHR38589:SF1">
    <property type="entry name" value="BLR0621 PROTEIN"/>
    <property type="match status" value="1"/>
</dbReference>
<dbReference type="Proteomes" id="UP000218263">
    <property type="component" value="Chromosome"/>
</dbReference>